<evidence type="ECO:0000313" key="3">
    <source>
        <dbReference type="EMBL" id="TET44095.1"/>
    </source>
</evidence>
<dbReference type="Gene3D" id="3.30.479.30">
    <property type="entry name" value="Band 7 domain"/>
    <property type="match status" value="1"/>
</dbReference>
<dbReference type="Proteomes" id="UP000315525">
    <property type="component" value="Unassembled WGS sequence"/>
</dbReference>
<protein>
    <submittedName>
        <fullName evidence="3">SPFH domain-containing protein</fullName>
    </submittedName>
</protein>
<dbReference type="PANTHER" id="PTHR37826">
    <property type="entry name" value="FLOTILLIN BAND_7_5 DOMAIN PROTEIN"/>
    <property type="match status" value="1"/>
</dbReference>
<comment type="caution">
    <text evidence="3">The sequence shown here is derived from an EMBL/GenBank/DDBJ whole genome shotgun (WGS) entry which is preliminary data.</text>
</comment>
<dbReference type="InterPro" id="IPR025874">
    <property type="entry name" value="DZR"/>
</dbReference>
<feature type="domain" description="DZANK-type" evidence="1">
    <location>
        <begin position="291"/>
        <end position="337"/>
    </location>
</feature>
<reference evidence="3 4" key="1">
    <citation type="submission" date="2019-03" db="EMBL/GenBank/DDBJ databases">
        <title>Metabolic potential of uncultured bacteria and archaea associated with petroleum seepage in deep-sea sediments.</title>
        <authorList>
            <person name="Dong X."/>
            <person name="Hubert C."/>
        </authorList>
    </citation>
    <scope>NUCLEOTIDE SEQUENCE [LARGE SCALE GENOMIC DNA]</scope>
    <source>
        <strain evidence="3">E44_bin18</strain>
    </source>
</reference>
<dbReference type="InterPro" id="IPR033880">
    <property type="entry name" value="SPFH_YdjI"/>
</dbReference>
<name>A0A523UNT1_UNCT6</name>
<dbReference type="PANTHER" id="PTHR37826:SF2">
    <property type="entry name" value="ZINC-RIBBON DOMAIN-CONTAINING PROTEIN"/>
    <property type="match status" value="1"/>
</dbReference>
<accession>A0A523UNT1</accession>
<dbReference type="CDD" id="cd03408">
    <property type="entry name" value="SPFH_like_u1"/>
    <property type="match status" value="1"/>
</dbReference>
<sequence length="370" mass="39799">MAKLFEVIEFLDETGEQMVHRIPESGSGEITAGSQLVVRENQAAVFFRDGKALDTFGPGRHTLTSLNIPLLVGLEGKPFGGKSPFRVEVYFINQKVFTDRKWGTQEPIAFRDSELKMVRLRAFGIFSDRVVDSQLFVNKVVGTQGIFFTEEIDDFLRGIAVARFADFLGETASTVFDLPASYDEIAAGTKARIQEDFGKYGLECVDFYINAITPPPEVQKMIDERAGMGAVGDMGKFMQFEAAKAMREAAQDGGGGGAAGAGVGLGAGLGMGMMLPGMLQKAFSQGQSVECPKCHGAVLMGSRFCSHCGSNLAPEMAGCPKCGQSIPSNSRFCPNCGVEIKKTQESARCRKCNGEIPPGSKFCPKCGEKA</sequence>
<dbReference type="InterPro" id="IPR036013">
    <property type="entry name" value="Band_7/SPFH_dom_sf"/>
</dbReference>
<dbReference type="Pfam" id="PF13421">
    <property type="entry name" value="Band_7_1"/>
    <property type="match status" value="1"/>
</dbReference>
<evidence type="ECO:0000259" key="2">
    <source>
        <dbReference type="Pfam" id="PF13421"/>
    </source>
</evidence>
<dbReference type="EMBL" id="SOJN01000138">
    <property type="protein sequence ID" value="TET44095.1"/>
    <property type="molecule type" value="Genomic_DNA"/>
</dbReference>
<proteinExistence type="predicted"/>
<feature type="domain" description="SPFH" evidence="2">
    <location>
        <begin position="20"/>
        <end position="229"/>
    </location>
</feature>
<dbReference type="Pfam" id="PF12773">
    <property type="entry name" value="DZR"/>
    <property type="match status" value="1"/>
</dbReference>
<evidence type="ECO:0000259" key="1">
    <source>
        <dbReference type="Pfam" id="PF12773"/>
    </source>
</evidence>
<organism evidence="3 4">
    <name type="scientific">candidate division TA06 bacterium</name>
    <dbReference type="NCBI Taxonomy" id="2250710"/>
    <lineage>
        <taxon>Bacteria</taxon>
        <taxon>Bacteria division TA06</taxon>
    </lineage>
</organism>
<evidence type="ECO:0000313" key="4">
    <source>
        <dbReference type="Proteomes" id="UP000315525"/>
    </source>
</evidence>
<dbReference type="SUPFAM" id="SSF117892">
    <property type="entry name" value="Band 7/SPFH domain"/>
    <property type="match status" value="1"/>
</dbReference>
<gene>
    <name evidence="3" type="ORF">E3J62_11240</name>
</gene>
<dbReference type="AlphaFoldDB" id="A0A523UNT1"/>